<evidence type="ECO:0000313" key="1">
    <source>
        <dbReference type="Ensembl" id="ENSHHUP00000002880.1"/>
    </source>
</evidence>
<evidence type="ECO:0000313" key="2">
    <source>
        <dbReference type="Proteomes" id="UP000314982"/>
    </source>
</evidence>
<reference evidence="1" key="2">
    <citation type="submission" date="2025-08" db="UniProtKB">
        <authorList>
            <consortium name="Ensembl"/>
        </authorList>
    </citation>
    <scope>IDENTIFICATION</scope>
</reference>
<dbReference type="GeneTree" id="ENSGT00940000154817"/>
<reference evidence="2" key="1">
    <citation type="submission" date="2018-06" db="EMBL/GenBank/DDBJ databases">
        <title>Genome assembly of Danube salmon.</title>
        <authorList>
            <person name="Macqueen D.J."/>
            <person name="Gundappa M.K."/>
        </authorList>
    </citation>
    <scope>NUCLEOTIDE SEQUENCE [LARGE SCALE GENOMIC DNA]</scope>
</reference>
<sequence length="157" mass="17941">MEVNMEYCLAQVVQKDLGRKVQVGQELIDYILDKDRSQDLEQDQTGLDRMVDSVATTWVNCSNFKVALLGIDLLSALVTRLQDRFRNHVGTVLPSLIDRLGDSKDQVRDQDQILLLKIMEQAATPQYVWDRMLGGFKHKNNRTREGVCLCLISTLNM</sequence>
<dbReference type="Proteomes" id="UP000314982">
    <property type="component" value="Unassembled WGS sequence"/>
</dbReference>
<dbReference type="STRING" id="62062.ENSHHUP00000002880"/>
<keyword evidence="2" id="KW-1185">Reference proteome</keyword>
<dbReference type="Ensembl" id="ENSHHUT00000002979.1">
    <property type="protein sequence ID" value="ENSHHUP00000002880.1"/>
    <property type="gene ID" value="ENSHHUG00000001829.1"/>
</dbReference>
<dbReference type="InterPro" id="IPR011989">
    <property type="entry name" value="ARM-like"/>
</dbReference>
<dbReference type="Gene3D" id="1.25.10.10">
    <property type="entry name" value="Leucine-rich Repeat Variant"/>
    <property type="match status" value="1"/>
</dbReference>
<name>A0A4W5JXK1_9TELE</name>
<dbReference type="SUPFAM" id="SSF48371">
    <property type="entry name" value="ARM repeat"/>
    <property type="match status" value="1"/>
</dbReference>
<dbReference type="InterPro" id="IPR016024">
    <property type="entry name" value="ARM-type_fold"/>
</dbReference>
<organism evidence="1 2">
    <name type="scientific">Hucho hucho</name>
    <name type="common">huchen</name>
    <dbReference type="NCBI Taxonomy" id="62062"/>
    <lineage>
        <taxon>Eukaryota</taxon>
        <taxon>Metazoa</taxon>
        <taxon>Chordata</taxon>
        <taxon>Craniata</taxon>
        <taxon>Vertebrata</taxon>
        <taxon>Euteleostomi</taxon>
        <taxon>Actinopterygii</taxon>
        <taxon>Neopterygii</taxon>
        <taxon>Teleostei</taxon>
        <taxon>Protacanthopterygii</taxon>
        <taxon>Salmoniformes</taxon>
        <taxon>Salmonidae</taxon>
        <taxon>Salmoninae</taxon>
        <taxon>Hucho</taxon>
    </lineage>
</organism>
<proteinExistence type="predicted"/>
<accession>A0A4W5JXK1</accession>
<dbReference type="AlphaFoldDB" id="A0A4W5JXK1"/>
<protein>
    <submittedName>
        <fullName evidence="1">Uncharacterized protein</fullName>
    </submittedName>
</protein>
<reference evidence="1" key="3">
    <citation type="submission" date="2025-09" db="UniProtKB">
        <authorList>
            <consortium name="Ensembl"/>
        </authorList>
    </citation>
    <scope>IDENTIFICATION</scope>
</reference>